<sequence>MKFLTHSVHNISFVTKNMLTLICCAAALAACQSSTHTHLEKTHLEAKTNNKHNVLFISIDDLRNELGAYGSALAQSPSIDLLASKGITFDRAYAQQAICGPSRASIMTGLRPDTLEVTHNYVKFRHKFKDVKTIPQHFMENGYNAGYVGKIFHHGDKDEENSWNWPAATHLLPAHIKAPGTYALEANNKLQDEYRKQMFAKYGEQAKYGLGRGPATEGADVPDYAYIDGYNAEVADKTLEQLAKQDKPFFFGFGMNKPHLPWIAPKKYWDLYDPLKIKAALAKVNQSKPKKGAAMGLHASFELRTFSDIPNMGEIPLEQQVHLMHSYLACISYIDAQIGRTIKKLEELNVLDSTVIVLWSDHGFHLSDKGIWGKASNYEIATRVPFIISTPQTRASGQALRTNALVELIDIYPTVSELANIPQANHVEGSSLVPLIKNPDLKWKDSALSQFPNPALREWGAYPLRPGMRETYFGELIVDVENRIKKQFPEKWDRKLFEQDLMGYSLRTDRYRLIAWMNTQTTSPEPLFVELYDHQNDPNENVNVAADQPHTVKTLMQKLTNRLQ</sequence>
<comment type="cofactor">
    <cofactor evidence="1">
        <name>Ca(2+)</name>
        <dbReference type="ChEBI" id="CHEBI:29108"/>
    </cofactor>
</comment>
<dbReference type="Gene3D" id="3.40.720.10">
    <property type="entry name" value="Alkaline Phosphatase, subunit A"/>
    <property type="match status" value="1"/>
</dbReference>
<evidence type="ECO:0000313" key="10">
    <source>
        <dbReference type="Proteomes" id="UP001467690"/>
    </source>
</evidence>
<feature type="domain" description="Sulfatase N-terminal" evidence="8">
    <location>
        <begin position="53"/>
        <end position="421"/>
    </location>
</feature>
<evidence type="ECO:0000256" key="6">
    <source>
        <dbReference type="ARBA" id="ARBA00022837"/>
    </source>
</evidence>
<dbReference type="PROSITE" id="PS00523">
    <property type="entry name" value="SULFATASE_1"/>
    <property type="match status" value="1"/>
</dbReference>
<dbReference type="InterPro" id="IPR017850">
    <property type="entry name" value="Alkaline_phosphatase_core_sf"/>
</dbReference>
<dbReference type="EMBL" id="JBELOE010000067">
    <property type="protein sequence ID" value="MER2490758.1"/>
    <property type="molecule type" value="Genomic_DNA"/>
</dbReference>
<feature type="chain" id="PRO_5045374747" evidence="7">
    <location>
        <begin position="30"/>
        <end position="564"/>
    </location>
</feature>
<protein>
    <submittedName>
        <fullName evidence="9">Sulfatase</fullName>
    </submittedName>
</protein>
<evidence type="ECO:0000256" key="1">
    <source>
        <dbReference type="ARBA" id="ARBA00001913"/>
    </source>
</evidence>
<evidence type="ECO:0000256" key="2">
    <source>
        <dbReference type="ARBA" id="ARBA00008779"/>
    </source>
</evidence>
<dbReference type="PANTHER" id="PTHR45953:SF1">
    <property type="entry name" value="IDURONATE 2-SULFATASE"/>
    <property type="match status" value="1"/>
</dbReference>
<keyword evidence="6" id="KW-0106">Calcium</keyword>
<dbReference type="CDD" id="cd16030">
    <property type="entry name" value="iduronate-2-sulfatase"/>
    <property type="match status" value="1"/>
</dbReference>
<evidence type="ECO:0000256" key="5">
    <source>
        <dbReference type="ARBA" id="ARBA00022801"/>
    </source>
</evidence>
<keyword evidence="3" id="KW-0479">Metal-binding</keyword>
<dbReference type="InterPro" id="IPR024607">
    <property type="entry name" value="Sulfatase_CS"/>
</dbReference>
<accession>A0ABV1RCW6</accession>
<dbReference type="RefSeq" id="WP_350400542.1">
    <property type="nucleotide sequence ID" value="NZ_JBELOE010000067.1"/>
</dbReference>
<feature type="signal peptide" evidence="7">
    <location>
        <begin position="1"/>
        <end position="29"/>
    </location>
</feature>
<evidence type="ECO:0000313" key="9">
    <source>
        <dbReference type="EMBL" id="MER2490758.1"/>
    </source>
</evidence>
<keyword evidence="10" id="KW-1185">Reference proteome</keyword>
<evidence type="ECO:0000256" key="3">
    <source>
        <dbReference type="ARBA" id="ARBA00022723"/>
    </source>
</evidence>
<keyword evidence="4 7" id="KW-0732">Signal</keyword>
<dbReference type="PROSITE" id="PS51257">
    <property type="entry name" value="PROKAR_LIPOPROTEIN"/>
    <property type="match status" value="1"/>
</dbReference>
<dbReference type="InterPro" id="IPR035874">
    <property type="entry name" value="IDS"/>
</dbReference>
<evidence type="ECO:0000259" key="8">
    <source>
        <dbReference type="Pfam" id="PF00884"/>
    </source>
</evidence>
<reference evidence="9 10" key="1">
    <citation type="submission" date="2024-06" db="EMBL/GenBank/DDBJ databases">
        <authorList>
            <person name="Chen R.Y."/>
        </authorList>
    </citation>
    <scope>NUCLEOTIDE SEQUENCE [LARGE SCALE GENOMIC DNA]</scope>
    <source>
        <strain evidence="9 10">D2</strain>
    </source>
</reference>
<evidence type="ECO:0000256" key="4">
    <source>
        <dbReference type="ARBA" id="ARBA00022729"/>
    </source>
</evidence>
<dbReference type="Proteomes" id="UP001467690">
    <property type="component" value="Unassembled WGS sequence"/>
</dbReference>
<evidence type="ECO:0000256" key="7">
    <source>
        <dbReference type="SAM" id="SignalP"/>
    </source>
</evidence>
<keyword evidence="5" id="KW-0378">Hydrolase</keyword>
<dbReference type="InterPro" id="IPR000917">
    <property type="entry name" value="Sulfatase_N"/>
</dbReference>
<name>A0ABV1RCW6_9ALTE</name>
<proteinExistence type="inferred from homology"/>
<dbReference type="Pfam" id="PF00884">
    <property type="entry name" value="Sulfatase"/>
    <property type="match status" value="1"/>
</dbReference>
<dbReference type="PANTHER" id="PTHR45953">
    <property type="entry name" value="IDURONATE 2-SULFATASE"/>
    <property type="match status" value="1"/>
</dbReference>
<gene>
    <name evidence="9" type="ORF">ABS311_02530</name>
</gene>
<organism evidence="9 10">
    <name type="scientific">Catenovulum sediminis</name>
    <dbReference type="NCBI Taxonomy" id="1740262"/>
    <lineage>
        <taxon>Bacteria</taxon>
        <taxon>Pseudomonadati</taxon>
        <taxon>Pseudomonadota</taxon>
        <taxon>Gammaproteobacteria</taxon>
        <taxon>Alteromonadales</taxon>
        <taxon>Alteromonadaceae</taxon>
        <taxon>Catenovulum</taxon>
    </lineage>
</organism>
<dbReference type="SUPFAM" id="SSF53649">
    <property type="entry name" value="Alkaline phosphatase-like"/>
    <property type="match status" value="1"/>
</dbReference>
<comment type="similarity">
    <text evidence="2">Belongs to the sulfatase family.</text>
</comment>
<comment type="caution">
    <text evidence="9">The sequence shown here is derived from an EMBL/GenBank/DDBJ whole genome shotgun (WGS) entry which is preliminary data.</text>
</comment>